<proteinExistence type="predicted"/>
<feature type="disulfide bond" evidence="12">
    <location>
        <begin position="2856"/>
        <end position="2866"/>
    </location>
</feature>
<dbReference type="FunFam" id="2.10.25.10:FF:000173">
    <property type="entry name" value="Neurogenic locus notch protein 2"/>
    <property type="match status" value="1"/>
</dbReference>
<reference evidence="18" key="1">
    <citation type="submission" date="2021-02" db="EMBL/GenBank/DDBJ databases">
        <authorList>
            <person name="Nowell W R."/>
        </authorList>
    </citation>
    <scope>NUCLEOTIDE SEQUENCE</scope>
</reference>
<feature type="disulfide bond" evidence="12">
    <location>
        <begin position="2917"/>
        <end position="2926"/>
    </location>
</feature>
<feature type="domain" description="EGF-like" evidence="15">
    <location>
        <begin position="997"/>
        <end position="1033"/>
    </location>
</feature>
<keyword evidence="2" id="KW-0217">Developmental protein</keyword>
<dbReference type="PANTHER" id="PTHR12916">
    <property type="entry name" value="CYTOCHROME C OXIDASE POLYPEPTIDE VIC-2"/>
    <property type="match status" value="1"/>
</dbReference>
<dbReference type="InterPro" id="IPR016187">
    <property type="entry name" value="CTDL_fold"/>
</dbReference>
<feature type="disulfide bond" evidence="12">
    <location>
        <begin position="832"/>
        <end position="841"/>
    </location>
</feature>
<dbReference type="FunFam" id="2.10.25.10:FF:000143">
    <property type="entry name" value="Protein crumbs 1"/>
    <property type="match status" value="1"/>
</dbReference>
<feature type="disulfide bond" evidence="12">
    <location>
        <begin position="2957"/>
        <end position="2966"/>
    </location>
</feature>
<feature type="domain" description="B30.2/SPRY" evidence="17">
    <location>
        <begin position="157"/>
        <end position="355"/>
    </location>
</feature>
<dbReference type="InterPro" id="IPR000742">
    <property type="entry name" value="EGF"/>
</dbReference>
<feature type="domain" description="EGF-like" evidence="15">
    <location>
        <begin position="1648"/>
        <end position="1684"/>
    </location>
</feature>
<feature type="disulfide bond" evidence="12">
    <location>
        <begin position="1792"/>
        <end position="1801"/>
    </location>
</feature>
<feature type="disulfide bond" evidence="12">
    <location>
        <begin position="2821"/>
        <end position="2838"/>
    </location>
</feature>
<dbReference type="CDD" id="cd00037">
    <property type="entry name" value="CLECT"/>
    <property type="match status" value="1"/>
</dbReference>
<feature type="domain" description="EGF-like" evidence="15">
    <location>
        <begin position="767"/>
        <end position="804"/>
    </location>
</feature>
<dbReference type="Pfam" id="PF02214">
    <property type="entry name" value="BTB_2"/>
    <property type="match status" value="1"/>
</dbReference>
<feature type="domain" description="EGF-like" evidence="15">
    <location>
        <begin position="2343"/>
        <end position="2380"/>
    </location>
</feature>
<feature type="disulfide bond" evidence="12">
    <location>
        <begin position="1755"/>
        <end position="1764"/>
    </location>
</feature>
<feature type="domain" description="EGF-like" evidence="15">
    <location>
        <begin position="1843"/>
        <end position="1880"/>
    </location>
</feature>
<feature type="disulfide bond" evidence="12">
    <location>
        <begin position="1290"/>
        <end position="1299"/>
    </location>
</feature>
<dbReference type="GO" id="GO:0048863">
    <property type="term" value="P:stem cell differentiation"/>
    <property type="evidence" value="ECO:0007669"/>
    <property type="project" value="UniProtKB-ARBA"/>
</dbReference>
<feature type="disulfide bond" evidence="12">
    <location>
        <begin position="2801"/>
        <end position="2810"/>
    </location>
</feature>
<feature type="disulfide bond" evidence="12">
    <location>
        <begin position="1231"/>
        <end position="1241"/>
    </location>
</feature>
<keyword evidence="10 12" id="KW-1015">Disulfide bond</keyword>
<dbReference type="SMART" id="SM00225">
    <property type="entry name" value="BTB"/>
    <property type="match status" value="1"/>
</dbReference>
<feature type="domain" description="EGF-like" evidence="15">
    <location>
        <begin position="2968"/>
        <end position="3004"/>
    </location>
</feature>
<feature type="disulfide bond" evidence="12">
    <location>
        <begin position="2647"/>
        <end position="2656"/>
    </location>
</feature>
<evidence type="ECO:0000256" key="4">
    <source>
        <dbReference type="ARBA" id="ARBA00022692"/>
    </source>
</evidence>
<feature type="transmembrane region" description="Helical" evidence="14">
    <location>
        <begin position="4580"/>
        <end position="4605"/>
    </location>
</feature>
<dbReference type="SUPFAM" id="SSF57184">
    <property type="entry name" value="Growth factor receptor domain"/>
    <property type="match status" value="6"/>
</dbReference>
<feature type="disulfide bond" evidence="12">
    <location>
        <begin position="902"/>
        <end position="911"/>
    </location>
</feature>
<feature type="domain" description="EGF-like" evidence="15">
    <location>
        <begin position="2267"/>
        <end position="2303"/>
    </location>
</feature>
<sequence>MSLTSASNSNDNVWTPLFDRFNQAMRTEADTLFKNIADSQTNLINEHDSLRKEIEILKKEKDEMVKLLKKYDQIVTLNVGGQLFTTTMETLTKEECLFTKMFNGRYDLQECQGAIFIDRDSTHFRVLLNYLRTNVFIEPKSAEDRTELLLEAEYYQIPSLIIKLKKDTITTATIVEKLLFDPISHHPEVIICDQARKAVYNGAYATLLYAKVLNLPWYQGRHYWEVTLNEKNRYYASVGIATPSWDAKIRLGDDSFSWTLRMGPSWSGDDFTGLRHNNKSFPYYNEFAQDTRIGILLDLNEGTLEYIINGTRIGVAFTNVDCQESSSILLVDLLQFHNPTGITVNGQCCDGSFPSANFCPMSISCNLYTIVCLDLINSEIQSNWTSCPLGIKSTQIKANSTSLFNYYTIENITNIFPLQFQLPQINDDSIRIKIFVFYNNTSMLLNQFYTTFHMDSLDGLFQQMTLIDLTKNISNINQIIIGVKSYCRPTFYGKQCTIQCIPNNDCTSSYTCNSITGEKICSPGWYGNECSMHNISSTCLSSELTCFNGGFCRNNQSTCCCPIGFTGKNCQYLSTCIPDRTCLNGGSCHSTYDTISRSNYFICNCPTGYTGLYCQDKQQCPATYYGPNCTVQCSAPNSCSQGHFYCNSDGEKVCLYGWGPINLCTQKLIASIFDSECSVSTGCLNGGSCFNGSCCCPATYTGCLNGGSCFNGSCCCPATYTGRLCEISIDPCTNNPCQNNALCLSTSTGYKCLCSSSIYTGSLCEINQNPCQYSPCQNGICQLLSNTSSFSCICYPGYTGQFCHIKINYCLSQPCENNGICASIATGYVCTCLSDFTGLTCSNRIHSCLTSSCSDNKTIHCPIGYTNPPNCIEDMNECLLAKEPCKNGGICINTIGSYYCQCNKDYQGTDCSIPIDPCLSNPCVASNSISCTSIMRDMTSIDFNCTCRVGFIGQHCEHELNPCVNSPCLHGKCVELTTLTRTCICEPGWTGIECSDNINECLSYPCLNAGICLDGINTYRCECLTGFMGSNCQNEINLCSSIPCQNNGTCINHIESYSCLCPIGWTGNLCEVNINECSFPLTCHPNSTCIDLPGSYQCICPSWLTGQNCLTAIDQCETFPCLNNGVCVNNYGNLPTCHCQAGFTGIYCEVNIDDCQATPCYNNGTCIDQINSFLCLCSSGYTDLRCQTMISQCNSLPCLNGGICRDSYDDFLCICPPFFTGKQCEQTINSCLSFPCLHGSCTPALSSYTCQCNSGYTGDNCETVINQCASSPCGSNGNCTSLSTRFSCCCAPGYTGLECNQLIDICLTNPCSIEGVERCISTGISSFNCLCKPGYSGRHCEININECLSQPCLHGGICIDFQNSYQCICPLTHTGVNCEYLQDKCVGIQCLNDGKCVNNGTSLTCLCSKGFQGENCELIVDYCQSQPCQNGGICSNTEFGSQCTCSNGISGLFCETIIDQCQSKPCQNNGTCKSLIDKYVCLCPNGFTGIQCENERNECEPVNPCLNSGRCIDGFNNFSCICNLGFTGYYCESQIDQCQSNPCLNGGICRTLINNFKCDCPQGYTGLTCSSMINYCSSNPCLNNGLCIPLINSYRCVCLDDFIGVNCEKTSNECLSNPCLNNGTCIDDVWNYTCRCPVGFVGSNCQMEKNYCESSPCLKGLCVNKLNGYDCICPSSSYTGVHCEIQINKCSSNPCLSGGTCIDGLENFMCICPAWYAGLTCSEHIDPCRNQTNCVNNGTCITDLNKKPFGYTCQCLPGFTGQMCEINVDDCISQPCKHGRCLDNINGFYCQCYQGYDGGLCDNAIDQCKKLPCQNNGTCQSLMNSYQCHCLSGFYGKNCEEIITEPCLTNSCRNNGTCIVTSEKNSQCTCLYGYTGRECEIKLNACDTNPCHYGTCKENFNGFYDCLCSSGYTGFHCEIELNPCDSLPCLHNGICSKSLLNTFNCTCSNGYYGKQCQLGGYQCHSGPCLNNGTCIINDNNYQCICPHGLTGNRCEIDINECESMPCQNNGICLQSKLNEYQCLCPTGYTGSHCEATIDPCLSIYCLNNGTCIRTSSTTGICSCLPGYTGISCQHQINTCLSAPCLNGTCVPLINSYQCNCFPGYTGQKCNSIIDYCSTNPCFNNGTCINQATSFACQCPYGFQGRTCVIRVQSCQSSPCLNGGICIDIAPGLHNCSCPSSYHGEFCQLRDSFCLDMPCQNNGLCLDTLNGYQCICQPGYNGINCTNEIQPCISNPCLNNGFCRNTNNGLSYQCLCEKGYAGLRCELEMNWCSSNPCQNQGTCISRLTSFTCVCPPIYTGIICQIPINNCSLTTCKYGLPLVTSLTSCSCICSNGYTGNQCDIPINPCLDSSYCIRGQCNYLSPGLANCTCPYGYSGLRCDTKLSNDACSSCPCLYGQCRIDEKLNDYICDCYQGYIGRQCEISIDLCKPSPCLYGQCILDEMNGYRCKCLPGAEGKNCSELIHTCNSNPCLNNGICVQGLNTYQCVCQSGYAGIHCEILINQCTSLICLNNGTCVNLPTNPPTAKCQCPSLFTGVQCQYPYAPCASQPCQNLGTCITNGLSSYTCLCPHGFTGFNCEYNIQVCNSQPCQNGGICSEPAPYYYLCQCLWPFYGINCELMTDPCLSYPCRGPSSQCISTPMYQNYTCLCSNGFEGSTCSIPIDPCRLNPCENNGSCIRINSLTYSCSCPIGYQGNHCEIEINPCLNYPCRNGLAIKTSAIHCECQCYKSYYGKACEMNICEKNPCRNGNCISNGNYSYTCDCPNGFQFLMGVCTDINECRTIPGICGNGGRCLNTYGSYQCFCKSNFYGKNCENFDPCQSMPCIHNGSCIANENYPYWQCHCPALYTGLHCETTLHSCLLNPCRTGTCINLPNGEYQCQCSEGMTGKNCDIPLLPCDSNPCLNNSTCLTLSLTNYTCVCPPLYSGLRCSEQRTSCSKNSCQGNATCIVHSVTGEEICQCPDERYGINCEFISACGLNPCIHGTCQNKNETIFQCICNPGFTGKTCDTSFNTCESNPCMNDGKCSNQGNGLFTCVCSAGYSGSDCSVPHCIHDSCFNDGICSIQNNSLQCQCPCGFTGSRCETPFDICSLTPCQNNGTRFMNKTQCQCSCLCPSTFTGQFCQTPIIPINRTYSGQIVIPLNRSEGSSWENILHCIDQVWNSLNVILVCPSSFTLATPTLFYPYCYRINQQNFLKTQHEAFEECEKQQTQLVWFQSMDELQQQLIPALSSQGLTRDFWTSGIYSSKIHRWQWLLTNNNTEIDIDSSITKQFGIDSNNPSLYVSFNQSSNQRLTSSLSSETYSTLCKISATNLLLNNQTRSIVLNSYQNAFNNQSQVIIYNFNYTILPTVHLNTPIQQPTDAHYAAMCGAIGNPSTSVEPYSIDICGYFSSITDRNVQLLMQTIGTYYSTRRMTITTIQPYIAIPLNIEHYTTISGNIMTRIEFIIKSGSSLILGSNIAPLASTNDILNTIPYRYYQQCEPYISLNILLKLKLCIPLNDISLWIDLITKAISITTEQSNVNIMLKGVQEGITTTGHPANIAYFLVTINGITYNETMIHNLSLNSILFLKIQQENDKLMCSKDTQILPLEYSIRDFYVPCPIIDILEKQLNNALHQAGIYTMNVIIFNIDEAVDKFGQIYYIPNIFLQHINGTWLDSSFELTNQFYEILIPNQFNRLSFHVYRLSKSYSYFYTNSLSQNDRNYLEKLLLTVYNQQNSILSNHIEIFYEDLYLNITSMKSIHRIYLFIFYNEQELDGRYLSSIMLSSGQFNSIPKPLNYISNQIPTNLIQQRNIQQITFLGKINKLLAEKILKDYWQNPIKQGLINVKILILRVQEYLAYSSKQFYTTITYIVFTPDSSSIPNKCFNANLIGTMNNLCNIKNNYLDKVPDGYIPSFIDLKGQYTQMQLEEDNFEKIITLALQKINIDGKVSSIFTESRFGLDMSLVTRIYYMIIPDQIITQEEIQDQLNFVFSSTQTQKYQLYPIEQISVSHNDTHQYIANISLPITNSIQKDIENYLTSFNPSEKILKDYWQNPIKQGLINVKILILRVQEYLAYSSKQFYTTITYIVFTPDSSSIPNKCFNANLIGTMNNLCNIKNNYLDKVPDGYIPSFIDLKGQYTQMQLEEDNFENIITLALQKINIDGKVSSILAESRFGLDMSLVTRIYYMIIPDQIITQEEIQDQLNFVFSSTQTQKYQLYPIEQISVSHNDTHQYIANISLPITTFIQKDIENYLTSFNPQYGQAKIVYAETINSDQTRFYLIFINGTQLITQCDFSLYYPDIDTYKAANLGIKSYYLDRPTFLMQSASLVDNLKQLWKNENSNVSIQLKNQIQYICSDGKRSVRIDYIMKNISLPTNSAFGKYVNDCISHPVRSIYLIEPRSSNKDIYEALKTAWRQTNNNYPITISSEFFIDSSYLTNKNLTLTRLIYTINSNSLRFISPLSNSINLSNIYTNIPYKRYTIYLENKILNSTVLSIINKALKRSWLKANSYLFSINDLFITSMNTRLSDDEQLRIDYLIGLYSDDIGDYSQPSENIYSQIFNETGLETLVYIRYIPKSSNEISINKDQLSYFPFDYRSGGPFYGLDWWVILIIIIAILTTWLILCLICYICFRKRTTNHYHHKISNRPTRRIDILAREQDHYLRPSLSSLAFDGPYAESLDSSIDDHQRISVRTISSQPELQVRRLSEQDWPHFAMHNPYGLSSNLSHTTTSNRPL</sequence>
<feature type="disulfide bond" evidence="12">
    <location>
        <begin position="2215"/>
        <end position="2224"/>
    </location>
</feature>
<dbReference type="GO" id="GO:0005509">
    <property type="term" value="F:calcium ion binding"/>
    <property type="evidence" value="ECO:0007669"/>
    <property type="project" value="InterPro"/>
</dbReference>
<feature type="disulfide bond" evidence="12">
    <location>
        <begin position="2177"/>
        <end position="2186"/>
    </location>
</feature>
<dbReference type="Gene3D" id="2.10.25.10">
    <property type="entry name" value="Laminin"/>
    <property type="match status" value="57"/>
</dbReference>
<name>A0A814KY05_9BILA</name>
<keyword evidence="5" id="KW-0732">Signal</keyword>
<feature type="disulfide bond" evidence="12">
    <location>
        <begin position="2024"/>
        <end position="2033"/>
    </location>
</feature>
<feature type="disulfide bond" evidence="12">
    <location>
        <begin position="963"/>
        <end position="973"/>
    </location>
</feature>
<evidence type="ECO:0000259" key="15">
    <source>
        <dbReference type="PROSITE" id="PS50026"/>
    </source>
</evidence>
<feature type="domain" description="EGF-like" evidence="15">
    <location>
        <begin position="2812"/>
        <end position="2850"/>
    </location>
</feature>
<keyword evidence="4 14" id="KW-0812">Transmembrane</keyword>
<feature type="domain" description="EGF-like" evidence="15">
    <location>
        <begin position="2423"/>
        <end position="2459"/>
    </location>
</feature>
<dbReference type="SMART" id="SM00449">
    <property type="entry name" value="SPRY"/>
    <property type="match status" value="1"/>
</dbReference>
<feature type="domain" description="EGF-like" evidence="15">
    <location>
        <begin position="572"/>
        <end position="615"/>
    </location>
</feature>
<dbReference type="PROSITE" id="PS01187">
    <property type="entry name" value="EGF_CA"/>
    <property type="match status" value="4"/>
</dbReference>
<feature type="domain" description="EGF-like" evidence="15">
    <location>
        <begin position="2036"/>
        <end position="2073"/>
    </location>
</feature>
<dbReference type="InterPro" id="IPR043136">
    <property type="entry name" value="B30.2/SPRY_sf"/>
</dbReference>
<feature type="domain" description="EGF-like" evidence="15">
    <location>
        <begin position="2579"/>
        <end position="2616"/>
    </location>
</feature>
<feature type="domain" description="EGF-like" evidence="15">
    <location>
        <begin position="1882"/>
        <end position="1918"/>
    </location>
</feature>
<feature type="domain" description="EGF-like" evidence="15">
    <location>
        <begin position="2734"/>
        <end position="2772"/>
    </location>
</feature>
<dbReference type="FunFam" id="2.10.25.10:FF:000100">
    <property type="entry name" value="neurogenic locus notch homolog protein 3"/>
    <property type="match status" value="1"/>
</dbReference>
<feature type="domain" description="EGF-like" evidence="15">
    <location>
        <begin position="1534"/>
        <end position="1570"/>
    </location>
</feature>
<dbReference type="InterPro" id="IPR000210">
    <property type="entry name" value="BTB/POZ_dom"/>
</dbReference>
<feature type="domain" description="BTB" evidence="16">
    <location>
        <begin position="73"/>
        <end position="140"/>
    </location>
</feature>
<feature type="disulfide bond" evidence="12">
    <location>
        <begin position="1522"/>
        <end position="1531"/>
    </location>
</feature>
<evidence type="ECO:0000256" key="1">
    <source>
        <dbReference type="ARBA" id="ARBA00004167"/>
    </source>
</evidence>
<keyword evidence="13" id="KW-0175">Coiled coil</keyword>
<feature type="domain" description="EGF-like" evidence="15">
    <location>
        <begin position="1767"/>
        <end position="1802"/>
    </location>
</feature>
<feature type="domain" description="EGF-like" evidence="15">
    <location>
        <begin position="1343"/>
        <end position="1379"/>
    </location>
</feature>
<feature type="domain" description="EGF-like" evidence="15">
    <location>
        <begin position="1419"/>
        <end position="1455"/>
    </location>
</feature>
<feature type="disulfide bond" evidence="12">
    <location>
        <begin position="2411"/>
        <end position="2420"/>
    </location>
</feature>
<feature type="domain" description="EGF-like" evidence="15">
    <location>
        <begin position="959"/>
        <end position="995"/>
    </location>
</feature>
<feature type="domain" description="EGF-like" evidence="15">
    <location>
        <begin position="1457"/>
        <end position="1493"/>
    </location>
</feature>
<feature type="disulfide bond" evidence="12">
    <location>
        <begin position="1369"/>
        <end position="1378"/>
    </location>
</feature>
<dbReference type="FunFam" id="2.10.25.10:FF:000472">
    <property type="entry name" value="Uncharacterized protein, isoform A"/>
    <property type="match status" value="9"/>
</dbReference>
<dbReference type="InterPro" id="IPR013320">
    <property type="entry name" value="ConA-like_dom_sf"/>
</dbReference>
<dbReference type="FunFam" id="2.10.25.10:FF:000006">
    <property type="entry name" value="Versican core protein-like isoform 1"/>
    <property type="match status" value="1"/>
</dbReference>
<feature type="disulfide bond" evidence="12">
    <location>
        <begin position="1061"/>
        <end position="1070"/>
    </location>
</feature>
<dbReference type="EMBL" id="CAJNOG010000188">
    <property type="protein sequence ID" value="CAF1055955.1"/>
    <property type="molecule type" value="Genomic_DNA"/>
</dbReference>
<feature type="domain" description="EGF-like" evidence="15">
    <location>
        <begin position="1227"/>
        <end position="1262"/>
    </location>
</feature>
<feature type="domain" description="EGF-like" evidence="15">
    <location>
        <begin position="3006"/>
        <end position="3043"/>
    </location>
</feature>
<dbReference type="InterPro" id="IPR049883">
    <property type="entry name" value="NOTCH1_EGF-like"/>
</dbReference>
<feature type="disulfide bond" evidence="12">
    <location>
        <begin position="2994"/>
        <end position="3003"/>
    </location>
</feature>
<feature type="domain" description="EGF-like" evidence="15">
    <location>
        <begin position="1572"/>
        <end position="1608"/>
    </location>
</feature>
<feature type="domain" description="EGF-like" evidence="15">
    <location>
        <begin position="2189"/>
        <end position="2225"/>
    </location>
</feature>
<feature type="disulfide bond" evidence="12">
    <location>
        <begin position="985"/>
        <end position="994"/>
    </location>
</feature>
<dbReference type="FunFam" id="2.10.25.10:FF:000125">
    <property type="entry name" value="Neurogenic locus notch protein-like"/>
    <property type="match status" value="2"/>
</dbReference>
<evidence type="ECO:0000256" key="6">
    <source>
        <dbReference type="ARBA" id="ARBA00022737"/>
    </source>
</evidence>
<dbReference type="Pfam" id="PF12661">
    <property type="entry name" value="hEGF"/>
    <property type="match status" value="1"/>
</dbReference>
<feature type="domain" description="EGF-like" evidence="15">
    <location>
        <begin position="2852"/>
        <end position="2888"/>
    </location>
</feature>
<feature type="disulfide bond" evidence="12">
    <location>
        <begin position="2938"/>
        <end position="2955"/>
    </location>
</feature>
<feature type="domain" description="EGF-like" evidence="15">
    <location>
        <begin position="1804"/>
        <end position="1840"/>
    </location>
</feature>
<feature type="disulfide bond" evidence="12">
    <location>
        <begin position="2255"/>
        <end position="2264"/>
    </location>
</feature>
<feature type="disulfide bond" evidence="12">
    <location>
        <begin position="1636"/>
        <end position="1645"/>
    </location>
</feature>
<feature type="disulfide bond" evidence="12">
    <location>
        <begin position="1908"/>
        <end position="1917"/>
    </location>
</feature>
<feature type="disulfide bond" evidence="12">
    <location>
        <begin position="2606"/>
        <end position="2615"/>
    </location>
</feature>
<feature type="disulfide bond" evidence="12">
    <location>
        <begin position="2063"/>
        <end position="2072"/>
    </location>
</feature>
<feature type="disulfide bond" evidence="12">
    <location>
        <begin position="1771"/>
        <end position="1781"/>
    </location>
</feature>
<evidence type="ECO:0000256" key="10">
    <source>
        <dbReference type="ARBA" id="ARBA00023157"/>
    </source>
</evidence>
<dbReference type="SUPFAM" id="SSF57196">
    <property type="entry name" value="EGF/Laminin"/>
    <property type="match status" value="34"/>
</dbReference>
<feature type="disulfide bond" evidence="12">
    <location>
        <begin position="1947"/>
        <end position="1956"/>
    </location>
</feature>
<feature type="disulfide bond" evidence="12">
    <location>
        <begin position="1652"/>
        <end position="1662"/>
    </location>
</feature>
<feature type="disulfide bond" evidence="12">
    <location>
        <begin position="2236"/>
        <end position="2253"/>
    </location>
</feature>
<feature type="domain" description="EGF-like" evidence="15">
    <location>
        <begin position="1610"/>
        <end position="1646"/>
    </location>
</feature>
<dbReference type="GO" id="GO:0048646">
    <property type="term" value="P:anatomical structure formation involved in morphogenesis"/>
    <property type="evidence" value="ECO:0007669"/>
    <property type="project" value="UniProtKB-ARBA"/>
</dbReference>
<feature type="disulfide bond" evidence="12">
    <location>
        <begin position="1407"/>
        <end position="1416"/>
    </location>
</feature>
<dbReference type="GO" id="GO:0071944">
    <property type="term" value="C:cell periphery"/>
    <property type="evidence" value="ECO:0007669"/>
    <property type="project" value="UniProtKB-ARBA"/>
</dbReference>
<dbReference type="Pfam" id="PF00008">
    <property type="entry name" value="EGF"/>
    <property type="match status" value="22"/>
</dbReference>
<feature type="disulfide bond" evidence="12">
    <location>
        <begin position="2487"/>
        <end position="2496"/>
    </location>
</feature>
<evidence type="ECO:0000256" key="5">
    <source>
        <dbReference type="ARBA" id="ARBA00022729"/>
    </source>
</evidence>
<keyword evidence="9 14" id="KW-0472">Membrane</keyword>
<feature type="disulfide bond" evidence="12">
    <location>
        <begin position="1331"/>
        <end position="1340"/>
    </location>
</feature>
<evidence type="ECO:0000256" key="9">
    <source>
        <dbReference type="ARBA" id="ARBA00023136"/>
    </source>
</evidence>
<feature type="disulfide bond" evidence="12">
    <location>
        <begin position="1139"/>
        <end position="1148"/>
    </location>
</feature>
<dbReference type="InterPro" id="IPR018097">
    <property type="entry name" value="EGF_Ca-bd_CS"/>
</dbReference>
<feature type="disulfide bond" evidence="12">
    <location>
        <begin position="1445"/>
        <end position="1454"/>
    </location>
</feature>
<dbReference type="PROSITE" id="PS50188">
    <property type="entry name" value="B302_SPRY"/>
    <property type="match status" value="1"/>
</dbReference>
<dbReference type="GO" id="GO:0009952">
    <property type="term" value="P:anterior/posterior pattern specification"/>
    <property type="evidence" value="ECO:0007669"/>
    <property type="project" value="UniProtKB-ARBA"/>
</dbReference>
<dbReference type="InterPro" id="IPR003877">
    <property type="entry name" value="SPRY_dom"/>
</dbReference>
<feature type="domain" description="EGF-like" evidence="15">
    <location>
        <begin position="1151"/>
        <end position="1187"/>
    </location>
</feature>
<feature type="disulfide bond" evidence="12">
    <location>
        <begin position="1886"/>
        <end position="1896"/>
    </location>
</feature>
<feature type="disulfide bond" evidence="12">
    <location>
        <begin position="2738"/>
        <end position="2748"/>
    </location>
</feature>
<feature type="disulfide bond" evidence="12">
    <location>
        <begin position="2567"/>
        <end position="2576"/>
    </location>
</feature>
<feature type="domain" description="EGF-like" evidence="15">
    <location>
        <begin position="874"/>
        <end position="912"/>
    </location>
</feature>
<feature type="domain" description="EGF-like" evidence="15">
    <location>
        <begin position="806"/>
        <end position="842"/>
    </location>
</feature>
<feature type="domain" description="EGF-like" evidence="15">
    <location>
        <begin position="2384"/>
        <end position="2421"/>
    </location>
</feature>
<keyword evidence="8 14" id="KW-1133">Transmembrane helix</keyword>
<feature type="disulfide bond" evidence="12">
    <location>
        <begin position="561"/>
        <end position="570"/>
    </location>
</feature>
<gene>
    <name evidence="18" type="ORF">JYZ213_LOCUS18948</name>
</gene>
<dbReference type="InterPro" id="IPR000152">
    <property type="entry name" value="EGF-type_Asp/Asn_hydroxyl_site"/>
</dbReference>
<protein>
    <submittedName>
        <fullName evidence="18">Uncharacterized protein</fullName>
    </submittedName>
</protein>
<feature type="domain" description="EGF-like" evidence="15">
    <location>
        <begin position="1264"/>
        <end position="1300"/>
    </location>
</feature>
<evidence type="ECO:0000256" key="3">
    <source>
        <dbReference type="ARBA" id="ARBA00022536"/>
    </source>
</evidence>
<feature type="disulfide bond" evidence="12">
    <location>
        <begin position="2100"/>
        <end position="2109"/>
    </location>
</feature>
<feature type="domain" description="EGF-like" evidence="15">
    <location>
        <begin position="2890"/>
        <end position="2927"/>
    </location>
</feature>
<feature type="disulfide bond" evidence="12">
    <location>
        <begin position="2079"/>
        <end position="2089"/>
    </location>
</feature>
<evidence type="ECO:0000256" key="7">
    <source>
        <dbReference type="ARBA" id="ARBA00022837"/>
    </source>
</evidence>
<feature type="disulfide bond" evidence="12">
    <location>
        <begin position="3069"/>
        <end position="3078"/>
    </location>
</feature>
<feature type="disulfide bond" evidence="12">
    <location>
        <begin position="947"/>
        <end position="956"/>
    </location>
</feature>
<dbReference type="Pfam" id="PF00622">
    <property type="entry name" value="SPRY"/>
    <property type="match status" value="1"/>
</dbReference>
<feature type="disulfide bond" evidence="12">
    <location>
        <begin position="794"/>
        <end position="803"/>
    </location>
</feature>
<feature type="domain" description="EGF-like" evidence="15">
    <location>
        <begin position="2929"/>
        <end position="2967"/>
    </location>
</feature>
<feature type="disulfide bond" evidence="12">
    <location>
        <begin position="1215"/>
        <end position="1224"/>
    </location>
</feature>
<dbReference type="GO" id="GO:0016020">
    <property type="term" value="C:membrane"/>
    <property type="evidence" value="ECO:0007669"/>
    <property type="project" value="UniProtKB-SubCell"/>
</dbReference>
<feature type="disulfide bond" evidence="12">
    <location>
        <begin position="2449"/>
        <end position="2458"/>
    </location>
</feature>
<feature type="domain" description="EGF-like" evidence="15">
    <location>
        <begin position="1959"/>
        <end position="1995"/>
    </location>
</feature>
<feature type="domain" description="EGF-like" evidence="15">
    <location>
        <begin position="2461"/>
        <end position="2497"/>
    </location>
</feature>
<feature type="domain" description="EGF-like" evidence="15">
    <location>
        <begin position="1302"/>
        <end position="1341"/>
    </location>
</feature>
<evidence type="ECO:0000256" key="12">
    <source>
        <dbReference type="PROSITE-ProRule" id="PRU00076"/>
    </source>
</evidence>
<feature type="disulfide bond" evidence="12">
    <location>
        <begin position="1598"/>
        <end position="1607"/>
    </location>
</feature>
<feature type="disulfide bond" evidence="12">
    <location>
        <begin position="1023"/>
        <end position="1032"/>
    </location>
</feature>
<feature type="domain" description="EGF-like" evidence="15">
    <location>
        <begin position="1381"/>
        <end position="1417"/>
    </location>
</feature>
<feature type="disulfide bond" evidence="12">
    <location>
        <begin position="771"/>
        <end position="781"/>
    </location>
</feature>
<dbReference type="InterPro" id="IPR001881">
    <property type="entry name" value="EGF-like_Ca-bd_dom"/>
</dbReference>
<feature type="domain" description="EGF-like" evidence="15">
    <location>
        <begin position="1997"/>
        <end position="2034"/>
    </location>
</feature>
<dbReference type="Proteomes" id="UP000663845">
    <property type="component" value="Unassembled WGS sequence"/>
</dbReference>
<dbReference type="GO" id="GO:0035282">
    <property type="term" value="P:segmentation"/>
    <property type="evidence" value="ECO:0007669"/>
    <property type="project" value="UniProtKB-ARBA"/>
</dbReference>
<feature type="disulfide bond" evidence="12">
    <location>
        <begin position="2293"/>
        <end position="2302"/>
    </location>
</feature>
<accession>A0A814KY05</accession>
<evidence type="ECO:0000256" key="14">
    <source>
        <dbReference type="SAM" id="Phobius"/>
    </source>
</evidence>
<feature type="disulfide bond" evidence="12">
    <location>
        <begin position="2427"/>
        <end position="2437"/>
    </location>
</feature>
<dbReference type="SUPFAM" id="SSF56436">
    <property type="entry name" value="C-type lectin-like"/>
    <property type="match status" value="1"/>
</dbReference>
<feature type="disulfide bond" evidence="12">
    <location>
        <begin position="1483"/>
        <end position="1492"/>
    </location>
</feature>
<feature type="domain" description="EGF-like" evidence="15">
    <location>
        <begin position="1112"/>
        <end position="1149"/>
    </location>
</feature>
<feature type="domain" description="EGF-like" evidence="15">
    <location>
        <begin position="2499"/>
        <end position="2538"/>
    </location>
</feature>
<feature type="domain" description="EGF-like" evidence="15">
    <location>
        <begin position="2227"/>
        <end position="2265"/>
    </location>
</feature>
<dbReference type="PROSITE" id="PS00010">
    <property type="entry name" value="ASX_HYDROXYL"/>
    <property type="match status" value="15"/>
</dbReference>
<dbReference type="Pfam" id="PF01414">
    <property type="entry name" value="DSL"/>
    <property type="match status" value="2"/>
</dbReference>
<comment type="caution">
    <text evidence="12">Lacks conserved residue(s) required for the propagation of feature annotation.</text>
</comment>
<feature type="disulfide bond" evidence="12">
    <location>
        <begin position="1252"/>
        <end position="1261"/>
    </location>
</feature>
<feature type="domain" description="EGF-like" evidence="15">
    <location>
        <begin position="2618"/>
        <end position="2657"/>
    </location>
</feature>
<feature type="disulfide bond" evidence="12">
    <location>
        <begin position="1712"/>
        <end position="1721"/>
    </location>
</feature>
<evidence type="ECO:0000313" key="19">
    <source>
        <dbReference type="Proteomes" id="UP000663845"/>
    </source>
</evidence>
<dbReference type="PROSITE" id="PS50097">
    <property type="entry name" value="BTB"/>
    <property type="match status" value="1"/>
</dbReference>
<dbReference type="InterPro" id="IPR013032">
    <property type="entry name" value="EGF-like_CS"/>
</dbReference>
<organism evidence="18 19">
    <name type="scientific">Adineta steineri</name>
    <dbReference type="NCBI Taxonomy" id="433720"/>
    <lineage>
        <taxon>Eukaryota</taxon>
        <taxon>Metazoa</taxon>
        <taxon>Spiralia</taxon>
        <taxon>Gnathifera</taxon>
        <taxon>Rotifera</taxon>
        <taxon>Eurotatoria</taxon>
        <taxon>Bdelloidea</taxon>
        <taxon>Adinetida</taxon>
        <taxon>Adinetidae</taxon>
        <taxon>Adineta</taxon>
    </lineage>
</organism>
<dbReference type="FunFam" id="2.10.25.10:FF:000122">
    <property type="entry name" value="Protein crumbs homolog 2"/>
    <property type="match status" value="1"/>
</dbReference>
<feature type="disulfide bond" evidence="12">
    <location>
        <begin position="1870"/>
        <end position="1879"/>
    </location>
</feature>
<feature type="domain" description="EGF-like" evidence="15">
    <location>
        <begin position="2773"/>
        <end position="2811"/>
    </location>
</feature>
<feature type="disulfide bond" evidence="12">
    <location>
        <begin position="605"/>
        <end position="614"/>
    </location>
</feature>
<keyword evidence="7" id="KW-0106">Calcium</keyword>
<feature type="disulfide bond" evidence="12">
    <location>
        <begin position="1177"/>
        <end position="1186"/>
    </location>
</feature>
<dbReference type="SMART" id="SM00051">
    <property type="entry name" value="DSL"/>
    <property type="match status" value="1"/>
</dbReference>
<dbReference type="GO" id="GO:0120025">
    <property type="term" value="C:plasma membrane bounded cell projection"/>
    <property type="evidence" value="ECO:0007669"/>
    <property type="project" value="UniProtKB-ARBA"/>
</dbReference>
<dbReference type="InterPro" id="IPR003131">
    <property type="entry name" value="T1-type_BTB"/>
</dbReference>
<dbReference type="PROSITE" id="PS50026">
    <property type="entry name" value="EGF_3"/>
    <property type="match status" value="60"/>
</dbReference>
<feature type="domain" description="EGF-like" evidence="15">
    <location>
        <begin position="2659"/>
        <end position="2696"/>
    </location>
</feature>
<dbReference type="PROSITE" id="PS01186">
    <property type="entry name" value="EGF_2"/>
    <property type="match status" value="41"/>
</dbReference>
<keyword evidence="3 12" id="KW-0245">EGF-like domain</keyword>
<dbReference type="FunFam" id="2.10.25.10:FF:000434">
    <property type="entry name" value="Predicted protein"/>
    <property type="match status" value="2"/>
</dbReference>
<comment type="subcellular location">
    <subcellularLocation>
        <location evidence="1">Membrane</location>
        <topology evidence="1">Single-pass membrane protein</topology>
    </subcellularLocation>
</comment>
<dbReference type="SUPFAM" id="SSF54695">
    <property type="entry name" value="POZ domain"/>
    <property type="match status" value="1"/>
</dbReference>
<feature type="disulfide bond" evidence="12">
    <location>
        <begin position="3033"/>
        <end position="3042"/>
    </location>
</feature>
<feature type="disulfide bond" evidence="12">
    <location>
        <begin position="2388"/>
        <end position="2398"/>
    </location>
</feature>
<evidence type="ECO:0000256" key="2">
    <source>
        <dbReference type="ARBA" id="ARBA00022473"/>
    </source>
</evidence>
<comment type="caution">
    <text evidence="18">The sequence shown here is derived from an EMBL/GenBank/DDBJ whole genome shotgun (WGS) entry which is preliminary data.</text>
</comment>
<dbReference type="GO" id="GO:0030097">
    <property type="term" value="P:hemopoiesis"/>
    <property type="evidence" value="ECO:0007669"/>
    <property type="project" value="UniProtKB-ARBA"/>
</dbReference>
<dbReference type="InterPro" id="IPR001774">
    <property type="entry name" value="DSL"/>
</dbReference>
<feature type="disulfide bond" evidence="12">
    <location>
        <begin position="2972"/>
        <end position="2982"/>
    </location>
</feature>
<evidence type="ECO:0000256" key="11">
    <source>
        <dbReference type="ARBA" id="ARBA00023180"/>
    </source>
</evidence>
<feature type="domain" description="EGF-like" evidence="15">
    <location>
        <begin position="3044"/>
        <end position="3079"/>
    </location>
</feature>
<keyword evidence="11" id="KW-0325">Glycoprotein</keyword>
<dbReference type="GO" id="GO:0007154">
    <property type="term" value="P:cell communication"/>
    <property type="evidence" value="ECO:0007669"/>
    <property type="project" value="InterPro"/>
</dbReference>
<dbReference type="PANTHER" id="PTHR12916:SF4">
    <property type="entry name" value="UNINFLATABLE, ISOFORM C"/>
    <property type="match status" value="1"/>
</dbReference>
<feature type="domain" description="EGF-like" evidence="15">
    <location>
        <begin position="914"/>
        <end position="957"/>
    </location>
</feature>
<feature type="disulfide bond" evidence="12">
    <location>
        <begin position="2840"/>
        <end position="2849"/>
    </location>
</feature>
<dbReference type="Pfam" id="PF25024">
    <property type="entry name" value="EGF_TEN"/>
    <property type="match status" value="2"/>
</dbReference>
<feature type="domain" description="EGF-like" evidence="15">
    <location>
        <begin position="1920"/>
        <end position="1957"/>
    </location>
</feature>
<feature type="domain" description="EGF-like" evidence="15">
    <location>
        <begin position="728"/>
        <end position="765"/>
    </location>
</feature>
<feature type="disulfide bond" evidence="12">
    <location>
        <begin position="1830"/>
        <end position="1839"/>
    </location>
</feature>
<dbReference type="FunFam" id="2.10.25.10:FF:000247">
    <property type="entry name" value="Delta/notch like EGF repeat containing"/>
    <property type="match status" value="2"/>
</dbReference>
<dbReference type="FunFam" id="2.10.25.10:FF:000012">
    <property type="entry name" value="Delta-like protein"/>
    <property type="match status" value="1"/>
</dbReference>
<dbReference type="CDD" id="cd00054">
    <property type="entry name" value="EGF_CA"/>
    <property type="match status" value="30"/>
</dbReference>
<feature type="disulfide bond" evidence="12">
    <location>
        <begin position="2528"/>
        <end position="2537"/>
    </location>
</feature>
<feature type="domain" description="EGF-like" evidence="15">
    <location>
        <begin position="1724"/>
        <end position="1765"/>
    </location>
</feature>
<dbReference type="SUPFAM" id="SSF49899">
    <property type="entry name" value="Concanavalin A-like lectins/glucanases"/>
    <property type="match status" value="1"/>
</dbReference>
<feature type="disulfide bond" evidence="12">
    <location>
        <begin position="1985"/>
        <end position="1994"/>
    </location>
</feature>
<dbReference type="PROSITE" id="PS00022">
    <property type="entry name" value="EGF_1"/>
    <property type="match status" value="58"/>
</dbReference>
<dbReference type="SMART" id="SM00179">
    <property type="entry name" value="EGF_CA"/>
    <property type="match status" value="53"/>
</dbReference>
<feature type="disulfide bond" evidence="12">
    <location>
        <begin position="1560"/>
        <end position="1569"/>
    </location>
</feature>
<dbReference type="InterPro" id="IPR009030">
    <property type="entry name" value="Growth_fac_rcpt_cys_sf"/>
</dbReference>
<feature type="disulfide bond" evidence="12">
    <location>
        <begin position="2686"/>
        <end position="2695"/>
    </location>
</feature>
<evidence type="ECO:0000259" key="16">
    <source>
        <dbReference type="PROSITE" id="PS50097"/>
    </source>
</evidence>
<feature type="domain" description="EGF-like" evidence="15">
    <location>
        <begin position="1686"/>
        <end position="1722"/>
    </location>
</feature>
<dbReference type="Pfam" id="PF07645">
    <property type="entry name" value="EGF_CA"/>
    <property type="match status" value="3"/>
</dbReference>
<evidence type="ECO:0000256" key="13">
    <source>
        <dbReference type="SAM" id="Coils"/>
    </source>
</evidence>
<dbReference type="CDD" id="cd11709">
    <property type="entry name" value="SPRY"/>
    <property type="match status" value="1"/>
</dbReference>
<feature type="domain" description="EGF-like" evidence="15">
    <location>
        <begin position="2075"/>
        <end position="2110"/>
    </location>
</feature>
<feature type="disulfide bond" evidence="12">
    <location>
        <begin position="1100"/>
        <end position="1109"/>
    </location>
</feature>
<keyword evidence="6" id="KW-0677">Repeat</keyword>
<feature type="domain" description="EGF-like" evidence="15">
    <location>
        <begin position="1495"/>
        <end position="1532"/>
    </location>
</feature>
<feature type="coiled-coil region" evidence="13">
    <location>
        <begin position="40"/>
        <end position="74"/>
    </location>
</feature>
<dbReference type="GO" id="GO:0019904">
    <property type="term" value="F:protein domain specific binding"/>
    <property type="evidence" value="ECO:0007669"/>
    <property type="project" value="UniProtKB-ARBA"/>
</dbReference>
<dbReference type="Gene3D" id="3.30.710.10">
    <property type="entry name" value="Potassium Channel Kv1.1, Chain A"/>
    <property type="match status" value="1"/>
</dbReference>
<evidence type="ECO:0000256" key="8">
    <source>
        <dbReference type="ARBA" id="ARBA00022989"/>
    </source>
</evidence>
<feature type="domain" description="EGF-like" evidence="15">
    <location>
        <begin position="535"/>
        <end position="571"/>
    </location>
</feature>
<feature type="disulfide bond" evidence="12">
    <location>
        <begin position="2370"/>
        <end position="2379"/>
    </location>
</feature>
<dbReference type="SMART" id="SM00181">
    <property type="entry name" value="EGF"/>
    <property type="match status" value="65"/>
</dbReference>
<feature type="domain" description="EGF-like" evidence="15">
    <location>
        <begin position="1035"/>
        <end position="1071"/>
    </location>
</feature>
<feature type="domain" description="EGF-like" evidence="15">
    <location>
        <begin position="1189"/>
        <end position="1225"/>
    </location>
</feature>
<dbReference type="GO" id="GO:0007399">
    <property type="term" value="P:nervous system development"/>
    <property type="evidence" value="ECO:0007669"/>
    <property type="project" value="UniProtKB-ARBA"/>
</dbReference>
<evidence type="ECO:0000259" key="17">
    <source>
        <dbReference type="PROSITE" id="PS50188"/>
    </source>
</evidence>
<dbReference type="InterPro" id="IPR011333">
    <property type="entry name" value="SKP1/BTB/POZ_sf"/>
</dbReference>
<feature type="domain" description="EGF-like" evidence="15">
    <location>
        <begin position="2112"/>
        <end position="2148"/>
    </location>
</feature>
<dbReference type="Gene3D" id="2.60.120.920">
    <property type="match status" value="1"/>
</dbReference>
<dbReference type="InterPro" id="IPR001870">
    <property type="entry name" value="B30.2/SPRY"/>
</dbReference>
<feature type="disulfide bond" evidence="12">
    <location>
        <begin position="2878"/>
        <end position="2887"/>
    </location>
</feature>
<feature type="disulfide bond" evidence="12">
    <location>
        <begin position="2138"/>
        <end position="2147"/>
    </location>
</feature>
<dbReference type="FunFam" id="2.10.25.10:FF:000031">
    <property type="entry name" value="neurogenic locus notch homolog protein 3"/>
    <property type="match status" value="1"/>
</dbReference>
<feature type="domain" description="EGF-like" evidence="15">
    <location>
        <begin position="1073"/>
        <end position="1110"/>
    </location>
</feature>
<dbReference type="Gene3D" id="2.10.25.140">
    <property type="match status" value="2"/>
</dbReference>
<feature type="domain" description="EGF-like" evidence="15">
    <location>
        <begin position="2150"/>
        <end position="2187"/>
    </location>
</feature>
<evidence type="ECO:0000313" key="18">
    <source>
        <dbReference type="EMBL" id="CAF1055955.1"/>
    </source>
</evidence>
<dbReference type="GO" id="GO:0051260">
    <property type="term" value="P:protein homooligomerization"/>
    <property type="evidence" value="ECO:0007669"/>
    <property type="project" value="InterPro"/>
</dbReference>
<feature type="domain" description="EGF-like" evidence="15">
    <location>
        <begin position="2540"/>
        <end position="2577"/>
    </location>
</feature>
<dbReference type="FunFam" id="2.10.25.10:FF:000066">
    <property type="entry name" value="FAT atypical cadherin 4"/>
    <property type="match status" value="1"/>
</dbReference>